<reference evidence="5" key="2">
    <citation type="submission" date="2019-09" db="UniProtKB">
        <authorList>
            <consortium name="WormBaseParasite"/>
        </authorList>
    </citation>
    <scope>IDENTIFICATION</scope>
</reference>
<dbReference type="EMBL" id="UZAH01026557">
    <property type="protein sequence ID" value="VDO82382.1"/>
    <property type="molecule type" value="Genomic_DNA"/>
</dbReference>
<sequence length="107" mass="12296">MWPSAGPMLQSPTYPPGPAPTAMMQQMPGYGMQPSPYPMDPAGARPQYPPMQDQNAGVFDQNAMNYNQQQQQRMMMMHQQQQMQQVLFLLSLPVNGNFFQFFIYFLL</sequence>
<evidence type="ECO:0000256" key="2">
    <source>
        <dbReference type="SAM" id="Phobius"/>
    </source>
</evidence>
<feature type="transmembrane region" description="Helical" evidence="2">
    <location>
        <begin position="86"/>
        <end position="106"/>
    </location>
</feature>
<dbReference type="Proteomes" id="UP000050761">
    <property type="component" value="Unassembled WGS sequence"/>
</dbReference>
<dbReference type="WBParaSite" id="HPBE_0000981801-mRNA-1">
    <property type="protein sequence ID" value="HPBE_0000981801-mRNA-1"/>
    <property type="gene ID" value="HPBE_0000981801"/>
</dbReference>
<reference evidence="3 4" key="1">
    <citation type="submission" date="2018-11" db="EMBL/GenBank/DDBJ databases">
        <authorList>
            <consortium name="Pathogen Informatics"/>
        </authorList>
    </citation>
    <scope>NUCLEOTIDE SEQUENCE [LARGE SCALE GENOMIC DNA]</scope>
</reference>
<name>A0A183FQ43_HELPZ</name>
<feature type="region of interest" description="Disordered" evidence="1">
    <location>
        <begin position="1"/>
        <end position="56"/>
    </location>
</feature>
<accession>A0A183FQ43</accession>
<feature type="compositionally biased region" description="Low complexity" evidence="1">
    <location>
        <begin position="23"/>
        <end position="34"/>
    </location>
</feature>
<keyword evidence="2" id="KW-0812">Transmembrane</keyword>
<evidence type="ECO:0000313" key="3">
    <source>
        <dbReference type="EMBL" id="VDO82382.1"/>
    </source>
</evidence>
<accession>A0A3P8CDY0</accession>
<dbReference type="AlphaFoldDB" id="A0A183FQ43"/>
<evidence type="ECO:0000313" key="5">
    <source>
        <dbReference type="WBParaSite" id="HPBE_0000981801-mRNA-1"/>
    </source>
</evidence>
<evidence type="ECO:0000313" key="4">
    <source>
        <dbReference type="Proteomes" id="UP000050761"/>
    </source>
</evidence>
<organism evidence="4 5">
    <name type="scientific">Heligmosomoides polygyrus</name>
    <name type="common">Parasitic roundworm</name>
    <dbReference type="NCBI Taxonomy" id="6339"/>
    <lineage>
        <taxon>Eukaryota</taxon>
        <taxon>Metazoa</taxon>
        <taxon>Ecdysozoa</taxon>
        <taxon>Nematoda</taxon>
        <taxon>Chromadorea</taxon>
        <taxon>Rhabditida</taxon>
        <taxon>Rhabditina</taxon>
        <taxon>Rhabditomorpha</taxon>
        <taxon>Strongyloidea</taxon>
        <taxon>Heligmosomidae</taxon>
        <taxon>Heligmosomoides</taxon>
    </lineage>
</organism>
<evidence type="ECO:0000256" key="1">
    <source>
        <dbReference type="SAM" id="MobiDB-lite"/>
    </source>
</evidence>
<gene>
    <name evidence="3" type="ORF">HPBE_LOCUS9819</name>
</gene>
<keyword evidence="2" id="KW-1133">Transmembrane helix</keyword>
<keyword evidence="2" id="KW-0472">Membrane</keyword>
<protein>
    <submittedName>
        <fullName evidence="5">LID domain-containing protein</fullName>
    </submittedName>
</protein>
<proteinExistence type="predicted"/>
<dbReference type="OrthoDB" id="10399733at2759"/>
<keyword evidence="4" id="KW-1185">Reference proteome</keyword>